<evidence type="ECO:0008006" key="3">
    <source>
        <dbReference type="Google" id="ProtNLM"/>
    </source>
</evidence>
<dbReference type="AlphaFoldDB" id="A0A4U6UPC6"/>
<reference evidence="1" key="1">
    <citation type="submission" date="2019-03" db="EMBL/GenBank/DDBJ databases">
        <title>WGS assembly of Setaria viridis.</title>
        <authorList>
            <person name="Huang P."/>
            <person name="Jenkins J."/>
            <person name="Grimwood J."/>
            <person name="Barry K."/>
            <person name="Healey A."/>
            <person name="Mamidi S."/>
            <person name="Sreedasyam A."/>
            <person name="Shu S."/>
            <person name="Feldman M."/>
            <person name="Wu J."/>
            <person name="Yu Y."/>
            <person name="Chen C."/>
            <person name="Johnson J."/>
            <person name="Rokhsar D."/>
            <person name="Baxter I."/>
            <person name="Schmutz J."/>
            <person name="Brutnell T."/>
            <person name="Kellogg E."/>
        </authorList>
    </citation>
    <scope>NUCLEOTIDE SEQUENCE [LARGE SCALE GENOMIC DNA]</scope>
</reference>
<evidence type="ECO:0000313" key="2">
    <source>
        <dbReference type="Proteomes" id="UP000298652"/>
    </source>
</evidence>
<dbReference type="Gramene" id="TKW16243">
    <property type="protein sequence ID" value="TKW16243"/>
    <property type="gene ID" value="SEVIR_5G287200v2"/>
</dbReference>
<organism evidence="1 2">
    <name type="scientific">Setaria viridis</name>
    <name type="common">Green bristlegrass</name>
    <name type="synonym">Setaria italica subsp. viridis</name>
    <dbReference type="NCBI Taxonomy" id="4556"/>
    <lineage>
        <taxon>Eukaryota</taxon>
        <taxon>Viridiplantae</taxon>
        <taxon>Streptophyta</taxon>
        <taxon>Embryophyta</taxon>
        <taxon>Tracheophyta</taxon>
        <taxon>Spermatophyta</taxon>
        <taxon>Magnoliopsida</taxon>
        <taxon>Liliopsida</taxon>
        <taxon>Poales</taxon>
        <taxon>Poaceae</taxon>
        <taxon>PACMAD clade</taxon>
        <taxon>Panicoideae</taxon>
        <taxon>Panicodae</taxon>
        <taxon>Paniceae</taxon>
        <taxon>Cenchrinae</taxon>
        <taxon>Setaria</taxon>
    </lineage>
</organism>
<accession>A0A4U6UPC6</accession>
<sequence length="161" mass="18582">MPLQSTTCEICILQKRETAACLFLRCNFAKACWASIGITYTPTRRTMSIFNAIRRRLQLPFFMEIIVLMAWSIWTTRNAWTFNNVAPTVPEVKHKFISEIRLIAFHRVNCHVQSSLLDWIDSLGDLLLQKKNQVYIEQKPLKNGKGSEPLQFSVNTGTVFD</sequence>
<keyword evidence="2" id="KW-1185">Reference proteome</keyword>
<gene>
    <name evidence="1" type="ORF">SEVIR_5G287200v2</name>
</gene>
<proteinExistence type="predicted"/>
<name>A0A4U6UPC6_SETVI</name>
<dbReference type="EMBL" id="CM016556">
    <property type="protein sequence ID" value="TKW16243.1"/>
    <property type="molecule type" value="Genomic_DNA"/>
</dbReference>
<dbReference type="Proteomes" id="UP000298652">
    <property type="component" value="Chromosome 5"/>
</dbReference>
<evidence type="ECO:0000313" key="1">
    <source>
        <dbReference type="EMBL" id="TKW16243.1"/>
    </source>
</evidence>
<protein>
    <recommendedName>
        <fullName evidence="3">Reverse transcriptase zinc-binding domain-containing protein</fullName>
    </recommendedName>
</protein>